<reference evidence="4 5" key="1">
    <citation type="submission" date="2020-08" db="EMBL/GenBank/DDBJ databases">
        <title>The genome sequence of type strain Novosphingobium piscinae KCTC 42194.</title>
        <authorList>
            <person name="Liu Y."/>
        </authorList>
    </citation>
    <scope>NUCLEOTIDE SEQUENCE [LARGE SCALE GENOMIC DNA]</scope>
    <source>
        <strain evidence="4 5">KCTC 42194</strain>
    </source>
</reference>
<dbReference type="RefSeq" id="WP_185680777.1">
    <property type="nucleotide sequence ID" value="NZ_JACLAX010000036.1"/>
</dbReference>
<organism evidence="4 5">
    <name type="scientific">Novosphingobium piscinae</name>
    <dbReference type="NCBI Taxonomy" id="1507448"/>
    <lineage>
        <taxon>Bacteria</taxon>
        <taxon>Pseudomonadati</taxon>
        <taxon>Pseudomonadota</taxon>
        <taxon>Alphaproteobacteria</taxon>
        <taxon>Sphingomonadales</taxon>
        <taxon>Sphingomonadaceae</taxon>
        <taxon>Novosphingobium</taxon>
    </lineage>
</organism>
<evidence type="ECO:0000313" key="4">
    <source>
        <dbReference type="EMBL" id="MBC2670922.1"/>
    </source>
</evidence>
<protein>
    <recommendedName>
        <fullName evidence="6">Tip attachment protein J domain-containing protein</fullName>
    </recommendedName>
</protein>
<keyword evidence="5" id="KW-1185">Reference proteome</keyword>
<dbReference type="AlphaFoldDB" id="A0A7X1G2R9"/>
<accession>A0A7X1G2R9</accession>
<sequence>MATVIFSALGQVVGGPVGAALGALVGRQVDGAVLSGGTREGPRLRDLALTTSGYGEPVPRCFGRMRVGGSIIWAADLRETRATHGGGKGRPAQTTFSYAASFAVALSSRPLAGLGRIWADGSLLRGAAGDLKAGGQLRFHAGHGDQLPDPLIAAAEDPDACPAFRGLAYVVFEDLPLGDFGNRLPALSFEVFGPETALDLSLLVDEPSAPPAPAVPLTGLAGLMQEGPAAELLGLLGRLVPYACDVTTDPLRLRSAPGAARPLPEAAAPGAGRQEEGGQGWGGLGGSAAVVRRQGGAAVVPLGALQYHDVERDYQAGLQRAPRQPGAGQPGVLSAPLAMAAPVARQWVAAAAQREVWAARSLVWRTAVIDPQLMPGAIARVPGEPGLWRVAEWEWQAAGVELTLSRLPDPALAAALDAPDGGADPGRGALARDQAAGPTTLAAFELPWEGPAGRAAGSLYVAAASAAAGWSGAALYAVDRDGGLELIGSSGRRPATLGTAVDALPPASSLLPDRASQVTVALLGPDTVLAEATGVRLAQGANRALLGDEIIQFARAEPLGAGRWQLSGLLRGRGGTEAAAAGHAVGERFVLLDDSLLVLDGTLAATADRIAAIGLVDPEPVTSAVALRGIGARPLAPVHPRARALADGALALSWTRRARGAWRWADEADVPLHEEAERYAVELGAGAVPLARWEVGAPALTLSAETVRQLRGPWRGAPLQVRQLGAAGPSWPTLLIYLD</sequence>
<dbReference type="EMBL" id="JACLAX010000036">
    <property type="protein sequence ID" value="MBC2670922.1"/>
    <property type="molecule type" value="Genomic_DNA"/>
</dbReference>
<feature type="region of interest" description="Disordered" evidence="1">
    <location>
        <begin position="255"/>
        <end position="278"/>
    </location>
</feature>
<evidence type="ECO:0000259" key="3">
    <source>
        <dbReference type="Pfam" id="PF23666"/>
    </source>
</evidence>
<dbReference type="Pfam" id="PF13550">
    <property type="entry name" value="Phage-tail_3"/>
    <property type="match status" value="1"/>
</dbReference>
<feature type="domain" description="Rcc01698-like C-terminal" evidence="3">
    <location>
        <begin position="495"/>
        <end position="590"/>
    </location>
</feature>
<dbReference type="InterPro" id="IPR056490">
    <property type="entry name" value="Rcc01698_C"/>
</dbReference>
<gene>
    <name evidence="4" type="ORF">H7F53_17340</name>
</gene>
<dbReference type="InterPro" id="IPR032876">
    <property type="entry name" value="J_dom"/>
</dbReference>
<evidence type="ECO:0000259" key="2">
    <source>
        <dbReference type="Pfam" id="PF13550"/>
    </source>
</evidence>
<evidence type="ECO:0000256" key="1">
    <source>
        <dbReference type="SAM" id="MobiDB-lite"/>
    </source>
</evidence>
<evidence type="ECO:0008006" key="6">
    <source>
        <dbReference type="Google" id="ProtNLM"/>
    </source>
</evidence>
<dbReference type="Proteomes" id="UP000551327">
    <property type="component" value="Unassembled WGS sequence"/>
</dbReference>
<name>A0A7X1G2R9_9SPHN</name>
<dbReference type="Pfam" id="PF23666">
    <property type="entry name" value="Rcc01698_C"/>
    <property type="match status" value="1"/>
</dbReference>
<proteinExistence type="predicted"/>
<comment type="caution">
    <text evidence="4">The sequence shown here is derived from an EMBL/GenBank/DDBJ whole genome shotgun (WGS) entry which is preliminary data.</text>
</comment>
<feature type="domain" description="Tip attachment protein J" evidence="2">
    <location>
        <begin position="304"/>
        <end position="395"/>
    </location>
</feature>
<evidence type="ECO:0000313" key="5">
    <source>
        <dbReference type="Proteomes" id="UP000551327"/>
    </source>
</evidence>